<feature type="domain" description="MBG" evidence="10">
    <location>
        <begin position="1610"/>
        <end position="1682"/>
    </location>
</feature>
<feature type="domain" description="MBG" evidence="10">
    <location>
        <begin position="1835"/>
        <end position="1905"/>
    </location>
</feature>
<dbReference type="RefSeq" id="WP_068822999.1">
    <property type="nucleotide sequence ID" value="NZ_LWHJ01000029.1"/>
</dbReference>
<feature type="domain" description="Cadherin-like beta-sandwich-like" evidence="9">
    <location>
        <begin position="1273"/>
        <end position="1367"/>
    </location>
</feature>
<dbReference type="SMART" id="SM00710">
    <property type="entry name" value="PbH1"/>
    <property type="match status" value="12"/>
</dbReference>
<dbReference type="OrthoDB" id="355609at2"/>
<feature type="domain" description="MBG" evidence="10">
    <location>
        <begin position="1684"/>
        <end position="1756"/>
    </location>
</feature>
<dbReference type="GO" id="GO:0005576">
    <property type="term" value="C:extracellular region"/>
    <property type="evidence" value="ECO:0007669"/>
    <property type="project" value="UniProtKB-SubCell"/>
</dbReference>
<dbReference type="InterPro" id="IPR011050">
    <property type="entry name" value="Pectin_lyase_fold/virulence"/>
</dbReference>
<organism evidence="12 13">
    <name type="scientific">Pedobacter psychrophilus</name>
    <dbReference type="NCBI Taxonomy" id="1826909"/>
    <lineage>
        <taxon>Bacteria</taxon>
        <taxon>Pseudomonadati</taxon>
        <taxon>Bacteroidota</taxon>
        <taxon>Sphingobacteriia</taxon>
        <taxon>Sphingobacteriales</taxon>
        <taxon>Sphingobacteriaceae</taxon>
        <taxon>Pedobacter</taxon>
    </lineage>
</organism>
<dbReference type="Proteomes" id="UP000078459">
    <property type="component" value="Unassembled WGS sequence"/>
</dbReference>
<keyword evidence="4" id="KW-0964">Secreted</keyword>
<evidence type="ECO:0000256" key="8">
    <source>
        <dbReference type="SAM" id="MobiDB-lite"/>
    </source>
</evidence>
<feature type="domain" description="MBG" evidence="10">
    <location>
        <begin position="1980"/>
        <end position="2053"/>
    </location>
</feature>
<evidence type="ECO:0000256" key="7">
    <source>
        <dbReference type="ARBA" id="ARBA00023237"/>
    </source>
</evidence>
<feature type="domain" description="MBG" evidence="10">
    <location>
        <begin position="1762"/>
        <end position="1830"/>
    </location>
</feature>
<protein>
    <recommendedName>
        <fullName evidence="14">Cadherin-like beta sandwich domain-containing protein</fullName>
    </recommendedName>
</protein>
<dbReference type="Gene3D" id="2.160.20.10">
    <property type="entry name" value="Single-stranded right-handed beta-helix, Pectin lyase-like"/>
    <property type="match status" value="3"/>
</dbReference>
<evidence type="ECO:0000256" key="4">
    <source>
        <dbReference type="ARBA" id="ARBA00022525"/>
    </source>
</evidence>
<gene>
    <name evidence="12" type="ORF">A5893_12435</name>
</gene>
<keyword evidence="7" id="KW-0998">Cell outer membrane</keyword>
<evidence type="ECO:0000313" key="13">
    <source>
        <dbReference type="Proteomes" id="UP000078459"/>
    </source>
</evidence>
<dbReference type="InterPro" id="IPR025883">
    <property type="entry name" value="Cadherin-like_domain"/>
</dbReference>
<dbReference type="NCBIfam" id="NF041518">
    <property type="entry name" value="choice_anch_Q"/>
    <property type="match status" value="1"/>
</dbReference>
<comment type="caution">
    <text evidence="12">The sequence shown here is derived from an EMBL/GenBank/DDBJ whole genome shotgun (WGS) entry which is preliminary data.</text>
</comment>
<evidence type="ECO:0000256" key="5">
    <source>
        <dbReference type="ARBA" id="ARBA00022729"/>
    </source>
</evidence>
<evidence type="ECO:0000256" key="6">
    <source>
        <dbReference type="ARBA" id="ARBA00023136"/>
    </source>
</evidence>
<dbReference type="NCBIfam" id="TIGR04183">
    <property type="entry name" value="Por_Secre_tail"/>
    <property type="match status" value="1"/>
</dbReference>
<feature type="domain" description="Secretion system C-terminal sorting" evidence="11">
    <location>
        <begin position="2248"/>
        <end position="2319"/>
    </location>
</feature>
<keyword evidence="13" id="KW-1185">Reference proteome</keyword>
<evidence type="ECO:0000259" key="11">
    <source>
        <dbReference type="Pfam" id="PF18962"/>
    </source>
</evidence>
<feature type="domain" description="MBG" evidence="10">
    <location>
        <begin position="1536"/>
        <end position="1609"/>
    </location>
</feature>
<dbReference type="InterPro" id="IPR003368">
    <property type="entry name" value="POMP_repeat"/>
</dbReference>
<accession>A0A179DCR8</accession>
<comment type="subcellular location">
    <subcellularLocation>
        <location evidence="1">Cell envelope</location>
    </subcellularLocation>
    <subcellularLocation>
        <location evidence="2">Cell outer membrane</location>
    </subcellularLocation>
    <subcellularLocation>
        <location evidence="3">Secreted</location>
    </subcellularLocation>
</comment>
<evidence type="ECO:0000256" key="3">
    <source>
        <dbReference type="ARBA" id="ARBA00004613"/>
    </source>
</evidence>
<feature type="domain" description="MBG" evidence="10">
    <location>
        <begin position="1462"/>
        <end position="1535"/>
    </location>
</feature>
<keyword evidence="5" id="KW-0732">Signal</keyword>
<evidence type="ECO:0000259" key="10">
    <source>
        <dbReference type="Pfam" id="PF18887"/>
    </source>
</evidence>
<sequence length="2321" mass="241858">MKKNLLLAVLKNKILMFCLVFFAAHTGYGTVIYVDITSVAVNPNGLSWSTALPNLESAIAQAQSGDQIWVAKGTYQPNTTPTGYTMKSGVQIYGGFLSGATVLSDRNWKDNPTILQPRTDRVFVNNNVSATAILDGFTIRNALSTGMINTNSSPTLRNIDFINNLIFSTYAYGGALFNSQNSNPSLTNVRFIGNKSRSGSSYGTGGAIYNATGCTTTLTNVVFSENISETTAGGNSYAMGGAIYNSGTLVLNNVVFDRNACIGGTYLMGGAICSSGGDVKISNTVFTGNSAYYGSMIYGNAANFEIVHTTGSKNVYAASSWYTGFSFAGNSNLKVSNSIFIGNSAGSFPSATTIKNSFFDVDHPSGSANISANDLPFIDVNNPVGADGNWFTADDGLKISLDAKVTPIDKGETISMPGFSSDIVNNAAKDILGLTRPKGFANDPGAYEAAIDQQVFYVDSANVNGVHDGLTWATAFNKLEDALTQAALSIGSHVWVAKGTYSPPANQSFKMGRKNKIYGGFSNSNTDFSQRNWKANPTILKGSGAGVIDNDYLNDAGHVRGWAILEGFTITGGNNTKGGAGMYNKYASPDLKDIIFMDNQTTGSGGALYSEGSSSLLNNVTFKHNTAGIDGGAVYITTITNLLTYSNVVFINNTANRGGAIANIGNTAYLDMVSNVFENNHAVNGGAVYNTSAWSISLTNTVFAGNTADFTATVHNANASYAIFLNTSFSKNIAQDNVLLAGAQYQNLLTNCVFWGNSIGFTRASFYSCYGQQTSISSPFVNANLPTGIDGIWKTADDGIQLKYEAGAINKGNTLTDANTNLRTSMLNAAKIDILGVNRGTPLSYDLGAYQYILPNFTRFYVDSSSSATIKNGGSWAYAYSNLADALADANLEAGDTVWVAKGTYTPVTGTSFNMKEGVKIYGGFLNTATNQSERDIKINTTILKGNGAPVISNVFTPASVMTNNSVLDGFTVTGGKGFGAGIYNSYASPILRNLIIKNNDARNCYGGGLYLTNSSSSTLENVVIEGNIADWGGGIELDNSAAPVLTKVLIKNNKASYNGGGIDIYSASINLDAVIFAENESEGEGGGINLYGNADPSIFKNVVFYKNKAVTGAGFSAGDGVADITNVTFIENTASDTGGGFYQTPYGSSAVSIVNSVFWGNTAVSGLPDVEGINFTIDYSFTQGDFTTVGTRNVQGQSSPFVSLTDVIGQDSLWFTADDGLQPAKASPVINAGSNLAAAAISNDITGRSRIFDTTVDMGAYEAYPNSNASLTALSISNATLDPAFVQATIVYETEVTNATDTINVTATFADATAKLFLNGDSTYITLVSGTASPSIAIPVGRNTIDISVKAADSISVKTYTINIVRAKGDQVINPIATIEKAYGDADFEPGATSTSGLPVSYSSADTTIAKTYQDSLDNNKWKIKILKTGTVNITASQSGDLSFLAADPVVFELKVNKGLATLVLDSLSATYDGTAKAVSLSTNPAGLSGVTITYDGGTTVPIAAGSYVVVAKLVNDNYTAADATDTLIIGKANATLSFTNLNPTYNGTAKAVTVNSNPTSLTGIAITYNGAATVPSAAGSYEVVAKLTNTNYTASDLTDTLVIAKASATLTLSNLRQIHNGNAKTVTVTTDPVGLTGLSITYNGSTNEPTAAGSYITVVSLTHTNYTAVAVTDTLVIDKGTATLTLANLLATYDGTTKAATVTTNPVGLSGVSITYDGSSTAPTAAGTYAVVASLTNSNYAASIASGNLVIAKGAATLIVPNGSLNYNGQARVWNVTTSPQNLTGVSVTYNGSTTPPTNAGTYEVIASLVNDDYAADTASGTMVINKAGAIFSLNGLRSDYDGNPPSNTVSISPAGLSGVTITYNGQTTAPTDAGSYIVLATLNNINYEADDATDTLFIDKANATLTLSSLSKTYDGSAKSATVTTNPVGLSGVAITYAGSTTAPTAVGTYAVVASLTNANYTAGNATGNLVIAKGTATLTLSSLTQTYNGSAKTATVTTNPFGLSGVAITYAGSTTAPTAAGTYAVVATLTNDNYTAINATGNLVIGKATQTITFPAFTGKAVGNPDFEPGATVDSNLPLTYTSSNTFVATVYQDAADGNKWKIQIVGDGVTDITVSQAGNANYNSAQALRELTIGGTLPVSFISFDAKLNNAGSIDLTWLTASEKNNSYFTVLKSTDGMNFNELAKISGSGNSDKQNRYQTEDKNPANGNNYYQLVQYDFDGKATVLATKVVRVSLAVTTEVSVYPNPIQDVVNVKFETGRFSSIKLIDMNGKVLMLKPIDGKQSLMSLEMVDLPAASYIIRLEGINGIVSKTVVKD</sequence>
<feature type="region of interest" description="Disordered" evidence="8">
    <location>
        <begin position="2191"/>
        <end position="2210"/>
    </location>
</feature>
<proteinExistence type="predicted"/>
<dbReference type="InterPro" id="IPR043772">
    <property type="entry name" value="MBG_3"/>
</dbReference>
<reference evidence="12 13" key="1">
    <citation type="submission" date="2016-04" db="EMBL/GenBank/DDBJ databases">
        <authorList>
            <person name="Evans L.H."/>
            <person name="Alamgir A."/>
            <person name="Owens N."/>
            <person name="Weber N.D."/>
            <person name="Virtaneva K."/>
            <person name="Barbian K."/>
            <person name="Babar A."/>
            <person name="Rosenke K."/>
        </authorList>
    </citation>
    <scope>NUCLEOTIDE SEQUENCE [LARGE SCALE GENOMIC DNA]</scope>
    <source>
        <strain evidence="12 13">CCM 8644</strain>
    </source>
</reference>
<dbReference type="Pfam" id="PF02415">
    <property type="entry name" value="Chlam_PMP"/>
    <property type="match status" value="1"/>
</dbReference>
<feature type="compositionally biased region" description="Basic and acidic residues" evidence="8">
    <location>
        <begin position="2199"/>
        <end position="2209"/>
    </location>
</feature>
<reference evidence="12 13" key="2">
    <citation type="submission" date="2016-06" db="EMBL/GenBank/DDBJ databases">
        <title>Pedobacter psychrophilus sp. nov., isolated from Antarctic fragmentary rock.</title>
        <authorList>
            <person name="Svec P."/>
        </authorList>
    </citation>
    <scope>NUCLEOTIDE SEQUENCE [LARGE SCALE GENOMIC DNA]</scope>
    <source>
        <strain evidence="12 13">CCM 8644</strain>
    </source>
</reference>
<evidence type="ECO:0000313" key="12">
    <source>
        <dbReference type="EMBL" id="OAQ38846.1"/>
    </source>
</evidence>
<dbReference type="PANTHER" id="PTHR11319:SF35">
    <property type="entry name" value="OUTER MEMBRANE PROTEIN PMPC-RELATED"/>
    <property type="match status" value="1"/>
</dbReference>
<keyword evidence="6" id="KW-0472">Membrane</keyword>
<name>A0A179DCR8_9SPHI</name>
<evidence type="ECO:0000259" key="9">
    <source>
        <dbReference type="Pfam" id="PF12733"/>
    </source>
</evidence>
<evidence type="ECO:0000256" key="2">
    <source>
        <dbReference type="ARBA" id="ARBA00004442"/>
    </source>
</evidence>
<dbReference type="Pfam" id="PF12733">
    <property type="entry name" value="Cadherin-like"/>
    <property type="match status" value="1"/>
</dbReference>
<dbReference type="PANTHER" id="PTHR11319">
    <property type="entry name" value="G PROTEIN-COUPLED RECEPTOR-RELATED"/>
    <property type="match status" value="1"/>
</dbReference>
<dbReference type="GO" id="GO:0009279">
    <property type="term" value="C:cell outer membrane"/>
    <property type="evidence" value="ECO:0007669"/>
    <property type="project" value="UniProtKB-SubCell"/>
</dbReference>
<dbReference type="InterPro" id="IPR026444">
    <property type="entry name" value="Secre_tail"/>
</dbReference>
<evidence type="ECO:0000256" key="1">
    <source>
        <dbReference type="ARBA" id="ARBA00004196"/>
    </source>
</evidence>
<feature type="domain" description="MBG" evidence="10">
    <location>
        <begin position="1906"/>
        <end position="1978"/>
    </location>
</feature>
<dbReference type="EMBL" id="LWHJ01000029">
    <property type="protein sequence ID" value="OAQ38846.1"/>
    <property type="molecule type" value="Genomic_DNA"/>
</dbReference>
<dbReference type="InterPro" id="IPR006626">
    <property type="entry name" value="PbH1"/>
</dbReference>
<dbReference type="NCBIfam" id="TIGR01376">
    <property type="entry name" value="POMP_repeat"/>
    <property type="match status" value="1"/>
</dbReference>
<dbReference type="STRING" id="1826909.A5893_12435"/>
<dbReference type="SUPFAM" id="SSF51126">
    <property type="entry name" value="Pectin lyase-like"/>
    <property type="match status" value="3"/>
</dbReference>
<dbReference type="Pfam" id="PF18962">
    <property type="entry name" value="Por_Secre_tail"/>
    <property type="match status" value="1"/>
</dbReference>
<dbReference type="Pfam" id="PF18887">
    <property type="entry name" value="MBG_3"/>
    <property type="match status" value="8"/>
</dbReference>
<evidence type="ECO:0008006" key="14">
    <source>
        <dbReference type="Google" id="ProtNLM"/>
    </source>
</evidence>
<dbReference type="InterPro" id="IPR059226">
    <property type="entry name" value="Choice_anch_Q_dom"/>
</dbReference>
<dbReference type="InterPro" id="IPR012334">
    <property type="entry name" value="Pectin_lyas_fold"/>
</dbReference>